<dbReference type="EMBL" id="CAJNOH010000547">
    <property type="protein sequence ID" value="CAF1071466.1"/>
    <property type="molecule type" value="Genomic_DNA"/>
</dbReference>
<feature type="transmembrane region" description="Helical" evidence="5">
    <location>
        <begin position="271"/>
        <end position="291"/>
    </location>
</feature>
<feature type="transmembrane region" description="Helical" evidence="5">
    <location>
        <begin position="21"/>
        <end position="44"/>
    </location>
</feature>
<dbReference type="EMBL" id="CAJNOU010000345">
    <property type="protein sequence ID" value="CAF0967055.1"/>
    <property type="molecule type" value="Genomic_DNA"/>
</dbReference>
<evidence type="ECO:0000313" key="10">
    <source>
        <dbReference type="EMBL" id="CAF1256286.1"/>
    </source>
</evidence>
<dbReference type="InterPro" id="IPR017452">
    <property type="entry name" value="GPCR_Rhodpsn_7TM"/>
</dbReference>
<feature type="transmembrane region" description="Helical" evidence="5">
    <location>
        <begin position="56"/>
        <end position="81"/>
    </location>
</feature>
<sequence>MSIEGSIDFYPDIVFSYSFRFWLFLISNILSIFCCFFVLYYLLFDRVLRQTLNNHVIIILLFICLLYELIDIPFILNFFHYGFNWKFSVSFSVFWSFLDYALYGTQFIIFSWSTIERHILIFHHRWLLNRKRRFFIHYLPLIILILYSFIYYCIIIFAPFCPYIFYRLPAYGVPFPCIYYYVNIIAIWELVCHQIIPIFIIIIFSLTLLIRVLCQKAHLHRSIQWRKQRKMTIQLLSVSILYIVFSAPGVFLNIFYAFGISRTVGAEFMSYAYFFSYYIVFLFPFVCLGTLPELKKKLEKFFCYQRQGRRITSDALPRNRITRN</sequence>
<organism evidence="9 13">
    <name type="scientific">Rotaria sordida</name>
    <dbReference type="NCBI Taxonomy" id="392033"/>
    <lineage>
        <taxon>Eukaryota</taxon>
        <taxon>Metazoa</taxon>
        <taxon>Spiralia</taxon>
        <taxon>Gnathifera</taxon>
        <taxon>Rotifera</taxon>
        <taxon>Eurotatoria</taxon>
        <taxon>Bdelloidea</taxon>
        <taxon>Philodinida</taxon>
        <taxon>Philodinidae</taxon>
        <taxon>Rotaria</taxon>
    </lineage>
</organism>
<evidence type="ECO:0000313" key="12">
    <source>
        <dbReference type="EMBL" id="CAF4011028.1"/>
    </source>
</evidence>
<accession>A0A814M3V4</accession>
<evidence type="ECO:0000313" key="9">
    <source>
        <dbReference type="EMBL" id="CAF1071466.1"/>
    </source>
</evidence>
<dbReference type="Gene3D" id="1.20.1070.10">
    <property type="entry name" value="Rhodopsin 7-helix transmembrane proteins"/>
    <property type="match status" value="1"/>
</dbReference>
<dbReference type="Proteomes" id="UP000663823">
    <property type="component" value="Unassembled WGS sequence"/>
</dbReference>
<dbReference type="Proteomes" id="UP000663882">
    <property type="component" value="Unassembled WGS sequence"/>
</dbReference>
<evidence type="ECO:0000313" key="11">
    <source>
        <dbReference type="EMBL" id="CAF3710827.1"/>
    </source>
</evidence>
<comment type="subcellular location">
    <subcellularLocation>
        <location evidence="1">Membrane</location>
    </subcellularLocation>
</comment>
<evidence type="ECO:0000256" key="5">
    <source>
        <dbReference type="SAM" id="Phobius"/>
    </source>
</evidence>
<dbReference type="EMBL" id="CAJOBE010006581">
    <property type="protein sequence ID" value="CAF4011028.1"/>
    <property type="molecule type" value="Genomic_DNA"/>
</dbReference>
<evidence type="ECO:0000313" key="8">
    <source>
        <dbReference type="EMBL" id="CAF0967055.1"/>
    </source>
</evidence>
<evidence type="ECO:0000256" key="1">
    <source>
        <dbReference type="ARBA" id="ARBA00004370"/>
    </source>
</evidence>
<evidence type="ECO:0000256" key="3">
    <source>
        <dbReference type="ARBA" id="ARBA00022989"/>
    </source>
</evidence>
<feature type="domain" description="G-protein coupled receptors family 1 profile" evidence="6">
    <location>
        <begin position="34"/>
        <end position="287"/>
    </location>
</feature>
<dbReference type="EMBL" id="CAJOAX010001382">
    <property type="protein sequence ID" value="CAF3710827.1"/>
    <property type="molecule type" value="Genomic_DNA"/>
</dbReference>
<dbReference type="PROSITE" id="PS50262">
    <property type="entry name" value="G_PROTEIN_RECEP_F1_2"/>
    <property type="match status" value="1"/>
</dbReference>
<dbReference type="EMBL" id="CAJNOL010000982">
    <property type="protein sequence ID" value="CAF1256286.1"/>
    <property type="molecule type" value="Genomic_DNA"/>
</dbReference>
<dbReference type="OrthoDB" id="10050332at2759"/>
<reference evidence="9" key="1">
    <citation type="submission" date="2021-02" db="EMBL/GenBank/DDBJ databases">
        <authorList>
            <person name="Nowell W R."/>
        </authorList>
    </citation>
    <scope>NUCLEOTIDE SEQUENCE</scope>
</reference>
<comment type="caution">
    <text evidence="9">The sequence shown here is derived from an EMBL/GenBank/DDBJ whole genome shotgun (WGS) entry which is preliminary data.</text>
</comment>
<evidence type="ECO:0000313" key="14">
    <source>
        <dbReference type="Proteomes" id="UP000663870"/>
    </source>
</evidence>
<proteinExistence type="predicted"/>
<keyword evidence="4 5" id="KW-0472">Membrane</keyword>
<keyword evidence="3 5" id="KW-1133">Transmembrane helix</keyword>
<dbReference type="EMBL" id="CAJNOO010000402">
    <property type="protein sequence ID" value="CAF0933283.1"/>
    <property type="molecule type" value="Genomic_DNA"/>
</dbReference>
<keyword evidence="2 5" id="KW-0812">Transmembrane</keyword>
<keyword evidence="14" id="KW-1185">Reference proteome</keyword>
<dbReference type="GO" id="GO:0016020">
    <property type="term" value="C:membrane"/>
    <property type="evidence" value="ECO:0007669"/>
    <property type="project" value="UniProtKB-SubCell"/>
</dbReference>
<gene>
    <name evidence="12" type="ORF">FNK824_LOCUS26502</name>
    <name evidence="10" type="ORF">JXQ802_LOCUS27248</name>
    <name evidence="11" type="ORF">OTI717_LOCUS13169</name>
    <name evidence="9" type="ORF">PYM288_LOCUS18185</name>
    <name evidence="7" type="ORF">RFH988_LOCUS10655</name>
    <name evidence="8" type="ORF">SEV965_LOCUS9043</name>
</gene>
<dbReference type="AlphaFoldDB" id="A0A814M3V4"/>
<evidence type="ECO:0000256" key="2">
    <source>
        <dbReference type="ARBA" id="ARBA00022692"/>
    </source>
</evidence>
<feature type="transmembrane region" description="Helical" evidence="5">
    <location>
        <begin position="93"/>
        <end position="115"/>
    </location>
</feature>
<feature type="transmembrane region" description="Helical" evidence="5">
    <location>
        <begin position="135"/>
        <end position="165"/>
    </location>
</feature>
<dbReference type="Proteomes" id="UP000663889">
    <property type="component" value="Unassembled WGS sequence"/>
</dbReference>
<feature type="transmembrane region" description="Helical" evidence="5">
    <location>
        <begin position="185"/>
        <end position="214"/>
    </location>
</feature>
<dbReference type="Proteomes" id="UP000663854">
    <property type="component" value="Unassembled WGS sequence"/>
</dbReference>
<protein>
    <recommendedName>
        <fullName evidence="6">G-protein coupled receptors family 1 profile domain-containing protein</fullName>
    </recommendedName>
</protein>
<evidence type="ECO:0000259" key="6">
    <source>
        <dbReference type="PROSITE" id="PS50262"/>
    </source>
</evidence>
<feature type="transmembrane region" description="Helical" evidence="5">
    <location>
        <begin position="235"/>
        <end position="259"/>
    </location>
</feature>
<dbReference type="SUPFAM" id="SSF81321">
    <property type="entry name" value="Family A G protein-coupled receptor-like"/>
    <property type="match status" value="1"/>
</dbReference>
<evidence type="ECO:0000256" key="4">
    <source>
        <dbReference type="ARBA" id="ARBA00023136"/>
    </source>
</evidence>
<evidence type="ECO:0000313" key="13">
    <source>
        <dbReference type="Proteomes" id="UP000663854"/>
    </source>
</evidence>
<dbReference type="Proteomes" id="UP000663870">
    <property type="component" value="Unassembled WGS sequence"/>
</dbReference>
<name>A0A814M3V4_9BILA</name>
<dbReference type="Proteomes" id="UP000663874">
    <property type="component" value="Unassembled WGS sequence"/>
</dbReference>
<evidence type="ECO:0000313" key="7">
    <source>
        <dbReference type="EMBL" id="CAF0933283.1"/>
    </source>
</evidence>